<accession>A0A1G9UN36</accession>
<evidence type="ECO:0000256" key="6">
    <source>
        <dbReference type="ARBA" id="ARBA00022989"/>
    </source>
</evidence>
<evidence type="ECO:0000256" key="1">
    <source>
        <dbReference type="ARBA" id="ARBA00004651"/>
    </source>
</evidence>
<proteinExistence type="inferred from homology"/>
<sequence>MSVVFTITFGLLVLAGALTLVRLVRGPRTLDRILAVDVLVVLIACGVAVEMAQSGRPMNIALLLAITLLGFLGSIGAVRLIEGRKDHR</sequence>
<dbReference type="STRING" id="211114.SAMN04489726_2505"/>
<evidence type="ECO:0000256" key="7">
    <source>
        <dbReference type="ARBA" id="ARBA00023136"/>
    </source>
</evidence>
<dbReference type="Pfam" id="PF04066">
    <property type="entry name" value="MrpF_PhaF"/>
    <property type="match status" value="1"/>
</dbReference>
<dbReference type="GO" id="GO:0015385">
    <property type="term" value="F:sodium:proton antiporter activity"/>
    <property type="evidence" value="ECO:0007669"/>
    <property type="project" value="TreeGrafter"/>
</dbReference>
<feature type="transmembrane region" description="Helical" evidence="8">
    <location>
        <begin position="33"/>
        <end position="52"/>
    </location>
</feature>
<feature type="transmembrane region" description="Helical" evidence="8">
    <location>
        <begin position="58"/>
        <end position="81"/>
    </location>
</feature>
<evidence type="ECO:0000256" key="5">
    <source>
        <dbReference type="ARBA" id="ARBA00022692"/>
    </source>
</evidence>
<dbReference type="PANTHER" id="PTHR34702:SF1">
    <property type="entry name" value="NA(+)_H(+) ANTIPORTER SUBUNIT F"/>
    <property type="match status" value="1"/>
</dbReference>
<gene>
    <name evidence="9" type="ORF">SAMN04489726_2505</name>
</gene>
<dbReference type="AlphaFoldDB" id="A0A1G9UN36"/>
<comment type="similarity">
    <text evidence="2">Belongs to the CPA3 antiporters (TC 2.A.63) subunit F family.</text>
</comment>
<evidence type="ECO:0000256" key="2">
    <source>
        <dbReference type="ARBA" id="ARBA00009212"/>
    </source>
</evidence>
<dbReference type="GO" id="GO:0005886">
    <property type="term" value="C:plasma membrane"/>
    <property type="evidence" value="ECO:0007669"/>
    <property type="project" value="UniProtKB-SubCell"/>
</dbReference>
<feature type="transmembrane region" description="Helical" evidence="8">
    <location>
        <begin position="6"/>
        <end position="24"/>
    </location>
</feature>
<dbReference type="Proteomes" id="UP000183376">
    <property type="component" value="Chromosome I"/>
</dbReference>
<keyword evidence="6 8" id="KW-1133">Transmembrane helix</keyword>
<keyword evidence="3" id="KW-0813">Transport</keyword>
<keyword evidence="10" id="KW-1185">Reference proteome</keyword>
<reference evidence="9 10" key="1">
    <citation type="submission" date="2016-10" db="EMBL/GenBank/DDBJ databases">
        <authorList>
            <person name="de Groot N.N."/>
        </authorList>
    </citation>
    <scope>NUCLEOTIDE SEQUENCE [LARGE SCALE GENOMIC DNA]</scope>
    <source>
        <strain evidence="9 10">DSM 44149</strain>
    </source>
</reference>
<protein>
    <submittedName>
        <fullName evidence="9">Multisubunit sodium/proton antiporter, MrpF subunit</fullName>
    </submittedName>
</protein>
<keyword evidence="5 8" id="KW-0812">Transmembrane</keyword>
<dbReference type="PANTHER" id="PTHR34702">
    <property type="entry name" value="NA(+)/H(+) ANTIPORTER SUBUNIT F1"/>
    <property type="match status" value="1"/>
</dbReference>
<evidence type="ECO:0000313" key="10">
    <source>
        <dbReference type="Proteomes" id="UP000183376"/>
    </source>
</evidence>
<evidence type="ECO:0000256" key="3">
    <source>
        <dbReference type="ARBA" id="ARBA00022448"/>
    </source>
</evidence>
<organism evidence="9 10">
    <name type="scientific">Allokutzneria albata</name>
    <name type="common">Kibdelosporangium albatum</name>
    <dbReference type="NCBI Taxonomy" id="211114"/>
    <lineage>
        <taxon>Bacteria</taxon>
        <taxon>Bacillati</taxon>
        <taxon>Actinomycetota</taxon>
        <taxon>Actinomycetes</taxon>
        <taxon>Pseudonocardiales</taxon>
        <taxon>Pseudonocardiaceae</taxon>
        <taxon>Allokutzneria</taxon>
    </lineage>
</organism>
<evidence type="ECO:0000256" key="4">
    <source>
        <dbReference type="ARBA" id="ARBA00022475"/>
    </source>
</evidence>
<dbReference type="RefSeq" id="WP_030430615.1">
    <property type="nucleotide sequence ID" value="NZ_JOEF01000014.1"/>
</dbReference>
<name>A0A1G9UN36_ALLAB</name>
<keyword evidence="4" id="KW-1003">Cell membrane</keyword>
<dbReference type="InterPro" id="IPR007208">
    <property type="entry name" value="MrpF/PhaF-like"/>
</dbReference>
<dbReference type="eggNOG" id="COG2212">
    <property type="taxonomic scope" value="Bacteria"/>
</dbReference>
<evidence type="ECO:0000256" key="8">
    <source>
        <dbReference type="SAM" id="Phobius"/>
    </source>
</evidence>
<evidence type="ECO:0000313" key="9">
    <source>
        <dbReference type="EMBL" id="SDM61301.1"/>
    </source>
</evidence>
<keyword evidence="7 8" id="KW-0472">Membrane</keyword>
<dbReference type="EMBL" id="LT629701">
    <property type="protein sequence ID" value="SDM61301.1"/>
    <property type="molecule type" value="Genomic_DNA"/>
</dbReference>
<comment type="subcellular location">
    <subcellularLocation>
        <location evidence="1">Cell membrane</location>
        <topology evidence="1">Multi-pass membrane protein</topology>
    </subcellularLocation>
</comment>